<protein>
    <submittedName>
        <fullName evidence="2">Uncharacterized protein</fullName>
    </submittedName>
</protein>
<dbReference type="WBParaSite" id="PS1159_v2.g15714.t1">
    <property type="protein sequence ID" value="PS1159_v2.g15714.t1"/>
    <property type="gene ID" value="PS1159_v2.g15714"/>
</dbReference>
<name>A0AC35FBI5_9BILA</name>
<evidence type="ECO:0000313" key="1">
    <source>
        <dbReference type="Proteomes" id="UP000887580"/>
    </source>
</evidence>
<organism evidence="1 2">
    <name type="scientific">Panagrolaimus sp. PS1159</name>
    <dbReference type="NCBI Taxonomy" id="55785"/>
    <lineage>
        <taxon>Eukaryota</taxon>
        <taxon>Metazoa</taxon>
        <taxon>Ecdysozoa</taxon>
        <taxon>Nematoda</taxon>
        <taxon>Chromadorea</taxon>
        <taxon>Rhabditida</taxon>
        <taxon>Tylenchina</taxon>
        <taxon>Panagrolaimomorpha</taxon>
        <taxon>Panagrolaimoidea</taxon>
        <taxon>Panagrolaimidae</taxon>
        <taxon>Panagrolaimus</taxon>
    </lineage>
</organism>
<evidence type="ECO:0000313" key="2">
    <source>
        <dbReference type="WBParaSite" id="PS1159_v2.g15714.t1"/>
    </source>
</evidence>
<dbReference type="Proteomes" id="UP000887580">
    <property type="component" value="Unplaced"/>
</dbReference>
<sequence>MNNVESKSFVSAISDVNQNGKFPNLNLNKTSKFCKASNFQSDCKKYSTKHFDSTASKNYEENGNLRAWQKSGCDSKFSIFGTNFDESEVEKCMKNESFLNSAKNDSTLSLHIAAYENSIGNENVKFESIKKQKQIFLDSSCKIQNTFEFPRQQSDKSSSLFKPEVSQYKASQRLFNPNELKGQQIRRASNMAYISRTARIVRYVKYAPRHLFNKYPEQFVAYCTFGVAGLVACVYKLWNYDTEAAKPWYRSRYE</sequence>
<proteinExistence type="predicted"/>
<reference evidence="2" key="1">
    <citation type="submission" date="2022-11" db="UniProtKB">
        <authorList>
            <consortium name="WormBaseParasite"/>
        </authorList>
    </citation>
    <scope>IDENTIFICATION</scope>
</reference>
<accession>A0AC35FBI5</accession>